<name>A0A2S6ANZ4_9NOCA</name>
<organism evidence="8 9">
    <name type="scientific">Nocardia nova</name>
    <dbReference type="NCBI Taxonomy" id="37330"/>
    <lineage>
        <taxon>Bacteria</taxon>
        <taxon>Bacillati</taxon>
        <taxon>Actinomycetota</taxon>
        <taxon>Actinomycetes</taxon>
        <taxon>Mycobacteriales</taxon>
        <taxon>Nocardiaceae</taxon>
        <taxon>Nocardia</taxon>
    </lineage>
</organism>
<comment type="similarity">
    <text evidence="1">Belongs to the sigma-70 factor family. ECF subfamily.</text>
</comment>
<evidence type="ECO:0000259" key="7">
    <source>
        <dbReference type="Pfam" id="PF08281"/>
    </source>
</evidence>
<dbReference type="EMBL" id="PSZC01000011">
    <property type="protein sequence ID" value="PPJ36934.1"/>
    <property type="molecule type" value="Genomic_DNA"/>
</dbReference>
<dbReference type="Pfam" id="PF08281">
    <property type="entry name" value="Sigma70_r4_2"/>
    <property type="match status" value="1"/>
</dbReference>
<keyword evidence="5" id="KW-0804">Transcription</keyword>
<keyword evidence="3" id="KW-0731">Sigma factor</keyword>
<keyword evidence="2" id="KW-0805">Transcription regulation</keyword>
<keyword evidence="4" id="KW-0238">DNA-binding</keyword>
<evidence type="ECO:0000256" key="3">
    <source>
        <dbReference type="ARBA" id="ARBA00023082"/>
    </source>
</evidence>
<reference evidence="8 9" key="1">
    <citation type="submission" date="2018-02" db="EMBL/GenBank/DDBJ databases">
        <title>8 Nocardia nova and 1 Nocardia cyriacigeorgica strain used for evolution to TMP-SMX.</title>
        <authorList>
            <person name="Mehta H."/>
            <person name="Weng J."/>
            <person name="Shamoo Y."/>
        </authorList>
    </citation>
    <scope>NUCLEOTIDE SEQUENCE [LARGE SCALE GENOMIC DNA]</scope>
    <source>
        <strain evidence="8 9">MDA3139</strain>
    </source>
</reference>
<dbReference type="GO" id="GO:0003677">
    <property type="term" value="F:DNA binding"/>
    <property type="evidence" value="ECO:0007669"/>
    <property type="project" value="UniProtKB-KW"/>
</dbReference>
<dbReference type="NCBIfam" id="NF007229">
    <property type="entry name" value="PRK09647.1"/>
    <property type="match status" value="1"/>
</dbReference>
<dbReference type="GO" id="GO:0006352">
    <property type="term" value="P:DNA-templated transcription initiation"/>
    <property type="evidence" value="ECO:0007669"/>
    <property type="project" value="InterPro"/>
</dbReference>
<dbReference type="CDD" id="cd06171">
    <property type="entry name" value="Sigma70_r4"/>
    <property type="match status" value="1"/>
</dbReference>
<dbReference type="Pfam" id="PF04542">
    <property type="entry name" value="Sigma70_r2"/>
    <property type="match status" value="1"/>
</dbReference>
<dbReference type="Proteomes" id="UP000239874">
    <property type="component" value="Unassembled WGS sequence"/>
</dbReference>
<dbReference type="PANTHER" id="PTHR43133:SF8">
    <property type="entry name" value="RNA POLYMERASE SIGMA FACTOR HI_1459-RELATED"/>
    <property type="match status" value="1"/>
</dbReference>
<comment type="caution">
    <text evidence="8">The sequence shown here is derived from an EMBL/GenBank/DDBJ whole genome shotgun (WGS) entry which is preliminary data.</text>
</comment>
<dbReference type="NCBIfam" id="TIGR02937">
    <property type="entry name" value="sigma70-ECF"/>
    <property type="match status" value="1"/>
</dbReference>
<feature type="domain" description="RNA polymerase sigma-70 region 2" evidence="6">
    <location>
        <begin position="124"/>
        <end position="190"/>
    </location>
</feature>
<dbReference type="InterPro" id="IPR036388">
    <property type="entry name" value="WH-like_DNA-bd_sf"/>
</dbReference>
<sequence length="293" mass="32276">MRLPRSRVGGHPIHKVDAAREHATLPESSLPIGVSADYELPGAARSDVRTEVEVRPEAEVGPQARAVVANGADFDDTESVAGDAESVAGDAESVAGDAADDALSGTAAFDATGDRTMMPSWDELVREHADRVYRLAYRLTGDPQDAEDLTQETFIRVFRSLQNYQPGTFEGWLHRITTNLFLDMVRRRNRIRMEALPEDYDRVPSEGPGPEQVYHDARLDPDLQRALDALAPEFRAAVVLCDIEGLSYEEIGATLGVKLGTVRSRIHRGRQALREYLAHNGSQQRFAAEEKVG</sequence>
<dbReference type="SUPFAM" id="SSF88659">
    <property type="entry name" value="Sigma3 and sigma4 domains of RNA polymerase sigma factors"/>
    <property type="match status" value="1"/>
</dbReference>
<dbReference type="Gene3D" id="1.10.1740.10">
    <property type="match status" value="1"/>
</dbReference>
<dbReference type="InterPro" id="IPR013325">
    <property type="entry name" value="RNA_pol_sigma_r2"/>
</dbReference>
<evidence type="ECO:0000256" key="4">
    <source>
        <dbReference type="ARBA" id="ARBA00023125"/>
    </source>
</evidence>
<dbReference type="InterPro" id="IPR013249">
    <property type="entry name" value="RNA_pol_sigma70_r4_t2"/>
</dbReference>
<dbReference type="Gene3D" id="1.10.10.10">
    <property type="entry name" value="Winged helix-like DNA-binding domain superfamily/Winged helix DNA-binding domain"/>
    <property type="match status" value="1"/>
</dbReference>
<dbReference type="InterPro" id="IPR007627">
    <property type="entry name" value="RNA_pol_sigma70_r2"/>
</dbReference>
<dbReference type="FunFam" id="1.10.10.10:FF:000068">
    <property type="entry name" value="RNA polymerase sigma factor"/>
    <property type="match status" value="1"/>
</dbReference>
<protein>
    <submittedName>
        <fullName evidence="8">RNA polymerase sigma factor SigE</fullName>
    </submittedName>
</protein>
<dbReference type="GO" id="GO:0016987">
    <property type="term" value="F:sigma factor activity"/>
    <property type="evidence" value="ECO:0007669"/>
    <property type="project" value="UniProtKB-KW"/>
</dbReference>
<feature type="domain" description="RNA polymerase sigma factor 70 region 4 type 2" evidence="7">
    <location>
        <begin position="223"/>
        <end position="273"/>
    </location>
</feature>
<accession>A0A2S6ANZ4</accession>
<dbReference type="GO" id="GO:0009408">
    <property type="term" value="P:response to heat"/>
    <property type="evidence" value="ECO:0007669"/>
    <property type="project" value="UniProtKB-ARBA"/>
</dbReference>
<dbReference type="AlphaFoldDB" id="A0A2S6ANZ4"/>
<dbReference type="InterPro" id="IPR039425">
    <property type="entry name" value="RNA_pol_sigma-70-like"/>
</dbReference>
<evidence type="ECO:0000313" key="9">
    <source>
        <dbReference type="Proteomes" id="UP000239874"/>
    </source>
</evidence>
<evidence type="ECO:0000259" key="6">
    <source>
        <dbReference type="Pfam" id="PF04542"/>
    </source>
</evidence>
<dbReference type="PANTHER" id="PTHR43133">
    <property type="entry name" value="RNA POLYMERASE ECF-TYPE SIGMA FACTO"/>
    <property type="match status" value="1"/>
</dbReference>
<dbReference type="InterPro" id="IPR013324">
    <property type="entry name" value="RNA_pol_sigma_r3/r4-like"/>
</dbReference>
<evidence type="ECO:0000313" key="8">
    <source>
        <dbReference type="EMBL" id="PPJ36934.1"/>
    </source>
</evidence>
<dbReference type="SUPFAM" id="SSF88946">
    <property type="entry name" value="Sigma2 domain of RNA polymerase sigma factors"/>
    <property type="match status" value="1"/>
</dbReference>
<proteinExistence type="inferred from homology"/>
<evidence type="ECO:0000256" key="1">
    <source>
        <dbReference type="ARBA" id="ARBA00010641"/>
    </source>
</evidence>
<dbReference type="InterPro" id="IPR014284">
    <property type="entry name" value="RNA_pol_sigma-70_dom"/>
</dbReference>
<evidence type="ECO:0000256" key="2">
    <source>
        <dbReference type="ARBA" id="ARBA00023015"/>
    </source>
</evidence>
<evidence type="ECO:0000256" key="5">
    <source>
        <dbReference type="ARBA" id="ARBA00023163"/>
    </source>
</evidence>
<gene>
    <name evidence="8" type="ORF">C5E45_16995</name>
</gene>